<keyword evidence="9 14" id="KW-0472">Membrane</keyword>
<evidence type="ECO:0000256" key="6">
    <source>
        <dbReference type="ARBA" id="ARBA00022989"/>
    </source>
</evidence>
<dbReference type="GO" id="GO:0062054">
    <property type="term" value="F:fluoride channel activity"/>
    <property type="evidence" value="ECO:0007669"/>
    <property type="project" value="UniProtKB-UniRule"/>
</dbReference>
<evidence type="ECO:0000256" key="3">
    <source>
        <dbReference type="ARBA" id="ARBA00022475"/>
    </source>
</evidence>
<name>A0A2K4DJC7_9STAP</name>
<feature type="binding site" evidence="14">
    <location>
        <position position="71"/>
    </location>
    <ligand>
        <name>Na(+)</name>
        <dbReference type="ChEBI" id="CHEBI:29101"/>
        <note>structural</note>
    </ligand>
</feature>
<dbReference type="Proteomes" id="UP000242088">
    <property type="component" value="Unassembled WGS sequence"/>
</dbReference>
<dbReference type="PANTHER" id="PTHR28259:SF16">
    <property type="entry name" value="FLUORIDE-SPECIFIC ION CHANNEL FLUC 2"/>
    <property type="match status" value="1"/>
</dbReference>
<evidence type="ECO:0000313" key="17">
    <source>
        <dbReference type="Proteomes" id="UP000242088"/>
    </source>
</evidence>
<dbReference type="PANTHER" id="PTHR28259">
    <property type="entry name" value="FLUORIDE EXPORT PROTEIN 1-RELATED"/>
    <property type="match status" value="1"/>
</dbReference>
<comment type="activity regulation">
    <text evidence="14">Na(+) is not transported, but it plays an essential structural role and its presence is essential for fluoride channel function.</text>
</comment>
<dbReference type="OrthoDB" id="9799631at2"/>
<dbReference type="RefSeq" id="WP_103167145.1">
    <property type="nucleotide sequence ID" value="NZ_CP130489.1"/>
</dbReference>
<keyword evidence="2 14" id="KW-0813">Transport</keyword>
<feature type="transmembrane region" description="Helical" evidence="14">
    <location>
        <begin position="5"/>
        <end position="25"/>
    </location>
</feature>
<keyword evidence="17" id="KW-1185">Reference proteome</keyword>
<accession>A0A2K4DJC7</accession>
<organism evidence="15 18">
    <name type="scientific">Staphylococcus devriesei</name>
    <dbReference type="NCBI Taxonomy" id="586733"/>
    <lineage>
        <taxon>Bacteria</taxon>
        <taxon>Bacillati</taxon>
        <taxon>Bacillota</taxon>
        <taxon>Bacilli</taxon>
        <taxon>Bacillales</taxon>
        <taxon>Staphylococcaceae</taxon>
        <taxon>Staphylococcus</taxon>
    </lineage>
</organism>
<evidence type="ECO:0000256" key="4">
    <source>
        <dbReference type="ARBA" id="ARBA00022692"/>
    </source>
</evidence>
<evidence type="ECO:0000313" key="18">
    <source>
        <dbReference type="Proteomes" id="UP000242547"/>
    </source>
</evidence>
<dbReference type="GO" id="GO:0140114">
    <property type="term" value="P:cellular detoxification of fluoride"/>
    <property type="evidence" value="ECO:0007669"/>
    <property type="project" value="UniProtKB-UniRule"/>
</dbReference>
<evidence type="ECO:0000256" key="13">
    <source>
        <dbReference type="ARBA" id="ARBA00049940"/>
    </source>
</evidence>
<dbReference type="HAMAP" id="MF_00454">
    <property type="entry name" value="FluC"/>
    <property type="match status" value="1"/>
</dbReference>
<evidence type="ECO:0000256" key="11">
    <source>
        <dbReference type="ARBA" id="ARBA00035120"/>
    </source>
</evidence>
<evidence type="ECO:0000256" key="5">
    <source>
        <dbReference type="ARBA" id="ARBA00022723"/>
    </source>
</evidence>
<dbReference type="AlphaFoldDB" id="A0A2K4DJC7"/>
<evidence type="ECO:0000256" key="12">
    <source>
        <dbReference type="ARBA" id="ARBA00035585"/>
    </source>
</evidence>
<keyword evidence="5 14" id="KW-0479">Metal-binding</keyword>
<comment type="caution">
    <text evidence="15">The sequence shown here is derived from an EMBL/GenBank/DDBJ whole genome shotgun (WGS) entry which is preliminary data.</text>
</comment>
<protein>
    <recommendedName>
        <fullName evidence="14">Fluoride-specific ion channel FluC</fullName>
    </recommendedName>
</protein>
<comment type="similarity">
    <text evidence="11 14">Belongs to the fluoride channel Fluc/FEX (TC 1.A.43) family.</text>
</comment>
<keyword evidence="10 14" id="KW-0407">Ion channel</keyword>
<comment type="function">
    <text evidence="13 14">Fluoride-specific ion channel. Important for reducing fluoride concentration in the cell, thus reducing its toxicity.</text>
</comment>
<feature type="binding site" evidence="14">
    <location>
        <position position="74"/>
    </location>
    <ligand>
        <name>Na(+)</name>
        <dbReference type="ChEBI" id="CHEBI:29101"/>
        <note>structural</note>
    </ligand>
</feature>
<reference evidence="16" key="3">
    <citation type="submission" date="2018-03" db="EMBL/GenBank/DDBJ databases">
        <authorList>
            <person name="Naushad S."/>
        </authorList>
    </citation>
    <scope>NUCLEOTIDE SEQUENCE</scope>
    <source>
        <strain evidence="16">SNUC 1409</strain>
    </source>
</reference>
<dbReference type="NCBIfam" id="NF010797">
    <property type="entry name" value="PRK14201.1"/>
    <property type="match status" value="1"/>
</dbReference>
<evidence type="ECO:0000256" key="8">
    <source>
        <dbReference type="ARBA" id="ARBA00023065"/>
    </source>
</evidence>
<evidence type="ECO:0000256" key="14">
    <source>
        <dbReference type="HAMAP-Rule" id="MF_00454"/>
    </source>
</evidence>
<keyword evidence="6 14" id="KW-1133">Transmembrane helix</keyword>
<keyword evidence="3 14" id="KW-1003">Cell membrane</keyword>
<evidence type="ECO:0000256" key="2">
    <source>
        <dbReference type="ARBA" id="ARBA00022448"/>
    </source>
</evidence>
<comment type="subcellular location">
    <subcellularLocation>
        <location evidence="1 14">Cell membrane</location>
        <topology evidence="1 14">Multi-pass membrane protein</topology>
    </subcellularLocation>
</comment>
<keyword evidence="8 14" id="KW-0406">Ion transport</keyword>
<comment type="catalytic activity">
    <reaction evidence="12">
        <text>fluoride(in) = fluoride(out)</text>
        <dbReference type="Rhea" id="RHEA:76159"/>
        <dbReference type="ChEBI" id="CHEBI:17051"/>
    </reaction>
    <physiologicalReaction direction="left-to-right" evidence="12">
        <dbReference type="Rhea" id="RHEA:76160"/>
    </physiologicalReaction>
</comment>
<dbReference type="EMBL" id="PYZI01000001">
    <property type="protein sequence ID" value="PTF15259.1"/>
    <property type="molecule type" value="Genomic_DNA"/>
</dbReference>
<evidence type="ECO:0000313" key="16">
    <source>
        <dbReference type="EMBL" id="PTF15259.1"/>
    </source>
</evidence>
<keyword evidence="4 14" id="KW-0812">Transmembrane</keyword>
<reference evidence="17 18" key="1">
    <citation type="journal article" date="2016" name="Front. Microbiol.">
        <title>Comprehensive Phylogenetic Analysis of Bovine Non-aureus Staphylococci Species Based on Whole-Genome Sequencing.</title>
        <authorList>
            <person name="Naushad S."/>
            <person name="Barkema H.W."/>
            <person name="Luby C."/>
            <person name="Condas L.A."/>
            <person name="Nobrega D.B."/>
            <person name="Carson D.A."/>
            <person name="De Buck J."/>
        </authorList>
    </citation>
    <scope>NUCLEOTIDE SEQUENCE [LARGE SCALE GENOMIC DNA]</scope>
    <source>
        <strain evidence="16 17">SNUC 1409</strain>
        <strain evidence="15 18">SNUC 761</strain>
    </source>
</reference>
<sequence>MQYVFIFIGGMVGALLRYLISTLNYTSSLPIGTLIANVIGAFLMGYLSTVAIQLFQKYPLIKKGMTTGLMGALTTFSTFQFELVKMFHHESFSSLLIYGLTSYIAGIIMCWFGVKLGGRR</sequence>
<gene>
    <name evidence="14" type="primary">fluC</name>
    <name evidence="14" type="synonym">crcB</name>
    <name evidence="15" type="ORF">BUY44_08615</name>
    <name evidence="16" type="ORF">BUY47_00360</name>
</gene>
<keyword evidence="7 14" id="KW-0915">Sodium</keyword>
<reference evidence="15" key="2">
    <citation type="submission" date="2018-03" db="EMBL/GenBank/DDBJ databases">
        <authorList>
            <person name="Keele B.F."/>
        </authorList>
    </citation>
    <scope>NUCLEOTIDE SEQUENCE</scope>
    <source>
        <strain evidence="15">SNUC 761</strain>
    </source>
</reference>
<feature type="transmembrane region" description="Helical" evidence="14">
    <location>
        <begin position="31"/>
        <end position="52"/>
    </location>
</feature>
<proteinExistence type="inferred from homology"/>
<evidence type="ECO:0000256" key="7">
    <source>
        <dbReference type="ARBA" id="ARBA00023053"/>
    </source>
</evidence>
<dbReference type="InterPro" id="IPR003691">
    <property type="entry name" value="FluC"/>
</dbReference>
<dbReference type="Proteomes" id="UP000242547">
    <property type="component" value="Unassembled WGS sequence"/>
</dbReference>
<feature type="transmembrane region" description="Helical" evidence="14">
    <location>
        <begin position="95"/>
        <end position="114"/>
    </location>
</feature>
<evidence type="ECO:0000256" key="1">
    <source>
        <dbReference type="ARBA" id="ARBA00004651"/>
    </source>
</evidence>
<dbReference type="GO" id="GO:0005886">
    <property type="term" value="C:plasma membrane"/>
    <property type="evidence" value="ECO:0007669"/>
    <property type="project" value="UniProtKB-SubCell"/>
</dbReference>
<dbReference type="GO" id="GO:0046872">
    <property type="term" value="F:metal ion binding"/>
    <property type="evidence" value="ECO:0007669"/>
    <property type="project" value="UniProtKB-KW"/>
</dbReference>
<dbReference type="Pfam" id="PF02537">
    <property type="entry name" value="CRCB"/>
    <property type="match status" value="1"/>
</dbReference>
<dbReference type="EMBL" id="PYZL01000061">
    <property type="protein sequence ID" value="PTE72057.1"/>
    <property type="molecule type" value="Genomic_DNA"/>
</dbReference>
<evidence type="ECO:0000256" key="9">
    <source>
        <dbReference type="ARBA" id="ARBA00023136"/>
    </source>
</evidence>
<evidence type="ECO:0000313" key="15">
    <source>
        <dbReference type="EMBL" id="PTE72057.1"/>
    </source>
</evidence>
<dbReference type="GeneID" id="48887690"/>
<evidence type="ECO:0000256" key="10">
    <source>
        <dbReference type="ARBA" id="ARBA00023303"/>
    </source>
</evidence>